<gene>
    <name evidence="1" type="ORF">DSM106044_01018</name>
</gene>
<comment type="caution">
    <text evidence="1">The sequence shown here is derived from an EMBL/GenBank/DDBJ whole genome shotgun (WGS) entry which is preliminary data.</text>
</comment>
<evidence type="ECO:0000313" key="2">
    <source>
        <dbReference type="Proteomes" id="UP000306509"/>
    </source>
</evidence>
<dbReference type="Proteomes" id="UP000306509">
    <property type="component" value="Unassembled WGS sequence"/>
</dbReference>
<name>A0A4U8QAF9_9FIRM</name>
<dbReference type="AlphaFoldDB" id="A0A4U8QAF9"/>
<dbReference type="Gene3D" id="3.20.20.210">
    <property type="match status" value="1"/>
</dbReference>
<dbReference type="InterPro" id="IPR038071">
    <property type="entry name" value="UROD/MetE-like_sf"/>
</dbReference>
<proteinExistence type="predicted"/>
<protein>
    <submittedName>
        <fullName evidence="1">Uncharacterized protein</fullName>
    </submittedName>
</protein>
<accession>A0A4U8QAF9</accession>
<dbReference type="EMBL" id="QGQD01000023">
    <property type="protein sequence ID" value="TLD01981.1"/>
    <property type="molecule type" value="Genomic_DNA"/>
</dbReference>
<evidence type="ECO:0000313" key="1">
    <source>
        <dbReference type="EMBL" id="TLD01981.1"/>
    </source>
</evidence>
<sequence>MEHMNIRVNFNMADYSNLNFPKKDQEILRELAKRMAESAAKPVMSERRKLWTAHNMLQCTRPLILCDPENGWNEIIPDEEIECENSIARYWELHIRKQIYWGEYMNDDYVVEPVFTLPYVHKVKSWGLKGKESKFTKGIKMEQGKSYHIDAIMKDYGELAQVEKEEFLLNRNATKELFETACDLFEGSLKTQLNTAWFWSFGLTDEAAFLRGMEQLMYDFYDEPENIHKMMAMLRDGVMAKLDFLEENDLFSMNNDNSYVGSGGIGYTTELPASDYTGRVRTEDMWGLAESQITVGVSAEMFKEFVFPYQKPIMERFGLTCYGCCEPMDQRFDIVKEVSNLRRVSVSPWADKRIMASKLKQDYIYSLKPSPTDLASSELDQEKVRRELRETLRICRDNCVEIIMKDNHTLGKNPKNLTDWVRIAREEI</sequence>
<organism evidence="1 2">
    <name type="scientific">Robinsoniella peoriensis</name>
    <dbReference type="NCBI Taxonomy" id="180332"/>
    <lineage>
        <taxon>Bacteria</taxon>
        <taxon>Bacillati</taxon>
        <taxon>Bacillota</taxon>
        <taxon>Clostridia</taxon>
        <taxon>Lachnospirales</taxon>
        <taxon>Lachnospiraceae</taxon>
        <taxon>Robinsoniella</taxon>
    </lineage>
</organism>
<dbReference type="RefSeq" id="WP_138001914.1">
    <property type="nucleotide sequence ID" value="NZ_QGQD01000023.1"/>
</dbReference>
<reference evidence="1 2" key="1">
    <citation type="journal article" date="2019" name="Anaerobe">
        <title>Detection of Robinsoniella peoriensis in multiple bone samples of a trauma patient.</title>
        <authorList>
            <person name="Schrottner P."/>
            <person name="Hartwich K."/>
            <person name="Bunk B."/>
            <person name="Schober I."/>
            <person name="Helbig S."/>
            <person name="Rudolph W.W."/>
            <person name="Gunzer F."/>
        </authorList>
    </citation>
    <scope>NUCLEOTIDE SEQUENCE [LARGE SCALE GENOMIC DNA]</scope>
    <source>
        <strain evidence="1 2">DSM 106044</strain>
    </source>
</reference>
<keyword evidence="2" id="KW-1185">Reference proteome</keyword>